<keyword evidence="3" id="KW-1185">Reference proteome</keyword>
<feature type="signal peptide" evidence="1">
    <location>
        <begin position="1"/>
        <end position="17"/>
    </location>
</feature>
<keyword evidence="1" id="KW-0732">Signal</keyword>
<feature type="chain" id="PRO_5043844862" evidence="1">
    <location>
        <begin position="18"/>
        <end position="85"/>
    </location>
</feature>
<organism evidence="2 3">
    <name type="scientific">Henosepilachna vigintioctopunctata</name>
    <dbReference type="NCBI Taxonomy" id="420089"/>
    <lineage>
        <taxon>Eukaryota</taxon>
        <taxon>Metazoa</taxon>
        <taxon>Ecdysozoa</taxon>
        <taxon>Arthropoda</taxon>
        <taxon>Hexapoda</taxon>
        <taxon>Insecta</taxon>
        <taxon>Pterygota</taxon>
        <taxon>Neoptera</taxon>
        <taxon>Endopterygota</taxon>
        <taxon>Coleoptera</taxon>
        <taxon>Polyphaga</taxon>
        <taxon>Cucujiformia</taxon>
        <taxon>Coccinelloidea</taxon>
        <taxon>Coccinellidae</taxon>
        <taxon>Epilachninae</taxon>
        <taxon>Epilachnini</taxon>
        <taxon>Henosepilachna</taxon>
    </lineage>
</organism>
<name>A0AAW1UHY5_9CUCU</name>
<dbReference type="EMBL" id="JARQZJ010000066">
    <property type="protein sequence ID" value="KAK9880813.1"/>
    <property type="molecule type" value="Genomic_DNA"/>
</dbReference>
<proteinExistence type="predicted"/>
<evidence type="ECO:0000256" key="1">
    <source>
        <dbReference type="SAM" id="SignalP"/>
    </source>
</evidence>
<evidence type="ECO:0000313" key="2">
    <source>
        <dbReference type="EMBL" id="KAK9880813.1"/>
    </source>
</evidence>
<accession>A0AAW1UHY5</accession>
<dbReference type="AlphaFoldDB" id="A0AAW1UHY5"/>
<comment type="caution">
    <text evidence="2">The sequence shown here is derived from an EMBL/GenBank/DDBJ whole genome shotgun (WGS) entry which is preliminary data.</text>
</comment>
<reference evidence="2 3" key="1">
    <citation type="submission" date="2023-03" db="EMBL/GenBank/DDBJ databases">
        <title>Genome insight into feeding habits of ladybird beetles.</title>
        <authorList>
            <person name="Li H.-S."/>
            <person name="Huang Y.-H."/>
            <person name="Pang H."/>
        </authorList>
    </citation>
    <scope>NUCLEOTIDE SEQUENCE [LARGE SCALE GENOMIC DNA]</scope>
    <source>
        <strain evidence="2">SYSU_2023b</strain>
        <tissue evidence="2">Whole body</tissue>
    </source>
</reference>
<gene>
    <name evidence="2" type="ORF">WA026_013141</name>
</gene>
<sequence>MLKYVILLAIVYMHSTASPVPEAKPDPKAHVVAYSSPVVVAEPSFAEYAVPVAYTADHVAPALYSSGYTAYAPAYAAYSAPLIVA</sequence>
<protein>
    <submittedName>
        <fullName evidence="2">Uncharacterized protein</fullName>
    </submittedName>
</protein>
<dbReference type="Proteomes" id="UP001431783">
    <property type="component" value="Unassembled WGS sequence"/>
</dbReference>
<evidence type="ECO:0000313" key="3">
    <source>
        <dbReference type="Proteomes" id="UP001431783"/>
    </source>
</evidence>